<evidence type="ECO:0000256" key="3">
    <source>
        <dbReference type="SAM" id="SignalP"/>
    </source>
</evidence>
<gene>
    <name evidence="5" type="ORF">M2283_008317</name>
</gene>
<reference evidence="5 6" key="1">
    <citation type="submission" date="2023-04" db="EMBL/GenBank/DDBJ databases">
        <title>Forest soil microbial communities from Buena Vista Peninsula, Colon Province, Panama.</title>
        <authorList>
            <person name="Bouskill N."/>
        </authorList>
    </citation>
    <scope>NUCLEOTIDE SEQUENCE [LARGE SCALE GENOMIC DNA]</scope>
    <source>
        <strain evidence="5 6">GGS1</strain>
    </source>
</reference>
<keyword evidence="1" id="KW-0326">Glycosidase</keyword>
<keyword evidence="1" id="KW-0378">Hydrolase</keyword>
<dbReference type="InterPro" id="IPR003961">
    <property type="entry name" value="FN3_dom"/>
</dbReference>
<dbReference type="Gene3D" id="2.60.40.10">
    <property type="entry name" value="Immunoglobulins"/>
    <property type="match status" value="2"/>
</dbReference>
<evidence type="ECO:0000256" key="1">
    <source>
        <dbReference type="ARBA" id="ARBA00023295"/>
    </source>
</evidence>
<dbReference type="PROSITE" id="PS50853">
    <property type="entry name" value="FN3"/>
    <property type="match status" value="1"/>
</dbReference>
<evidence type="ECO:0000313" key="6">
    <source>
        <dbReference type="Proteomes" id="UP001160499"/>
    </source>
</evidence>
<keyword evidence="3" id="KW-0732">Signal</keyword>
<evidence type="ECO:0000259" key="4">
    <source>
        <dbReference type="PROSITE" id="PS50853"/>
    </source>
</evidence>
<dbReference type="InterPro" id="IPR013783">
    <property type="entry name" value="Ig-like_fold"/>
</dbReference>
<dbReference type="Proteomes" id="UP001160499">
    <property type="component" value="Unassembled WGS sequence"/>
</dbReference>
<name>A0ABT6LYP2_9ACTN</name>
<organism evidence="5 6">
    <name type="scientific">Streptomyces pseudovenezuelae</name>
    <dbReference type="NCBI Taxonomy" id="67350"/>
    <lineage>
        <taxon>Bacteria</taxon>
        <taxon>Bacillati</taxon>
        <taxon>Actinomycetota</taxon>
        <taxon>Actinomycetes</taxon>
        <taxon>Kitasatosporales</taxon>
        <taxon>Streptomycetaceae</taxon>
        <taxon>Streptomyces</taxon>
        <taxon>Streptomyces aurantiacus group</taxon>
    </lineage>
</organism>
<evidence type="ECO:0000313" key="5">
    <source>
        <dbReference type="EMBL" id="MDH6220975.1"/>
    </source>
</evidence>
<dbReference type="PROSITE" id="PS51257">
    <property type="entry name" value="PROKAR_LIPOPROTEIN"/>
    <property type="match status" value="1"/>
</dbReference>
<feature type="signal peptide" evidence="3">
    <location>
        <begin position="1"/>
        <end position="26"/>
    </location>
</feature>
<dbReference type="SUPFAM" id="SSF49265">
    <property type="entry name" value="Fibronectin type III"/>
    <property type="match status" value="2"/>
</dbReference>
<sequence>MRVLTRVAVPAALILALSACSAPQQAEAERPLRAALTTPTDVDLKWRDERAAVAGHVLEFATAARGPYTVLQYLDRQVTTYRHPDLMPRTTFYYRLRTYRGPASRPVHVDLPAGGWTAEEENADHDWLPARTLPGHQGARHALPAGAPTDLRAVVKDANGILFTWTDNSADEDGFLLEIRRQSGAAYEPLAVLDPDINSTGLVTLPEEKHASYRIRAFTLGERSNVVHLTTGE</sequence>
<comment type="caution">
    <text evidence="5">The sequence shown here is derived from an EMBL/GenBank/DDBJ whole genome shotgun (WGS) entry which is preliminary data.</text>
</comment>
<feature type="domain" description="Fibronectin type-III" evidence="4">
    <location>
        <begin position="147"/>
        <end position="233"/>
    </location>
</feature>
<keyword evidence="2" id="KW-0119">Carbohydrate metabolism</keyword>
<dbReference type="EMBL" id="JARXVH010000019">
    <property type="protein sequence ID" value="MDH6220975.1"/>
    <property type="molecule type" value="Genomic_DNA"/>
</dbReference>
<proteinExistence type="predicted"/>
<keyword evidence="6" id="KW-1185">Reference proteome</keyword>
<evidence type="ECO:0000256" key="2">
    <source>
        <dbReference type="ARBA" id="ARBA00023326"/>
    </source>
</evidence>
<keyword evidence="2" id="KW-0624">Polysaccharide degradation</keyword>
<accession>A0ABT6LYP2</accession>
<feature type="chain" id="PRO_5045289498" description="Fibronectin type-III domain-containing protein" evidence="3">
    <location>
        <begin position="27"/>
        <end position="233"/>
    </location>
</feature>
<dbReference type="InterPro" id="IPR036116">
    <property type="entry name" value="FN3_sf"/>
</dbReference>
<protein>
    <recommendedName>
        <fullName evidence="4">Fibronectin type-III domain-containing protein</fullName>
    </recommendedName>
</protein>
<dbReference type="CDD" id="cd00063">
    <property type="entry name" value="FN3"/>
    <property type="match status" value="1"/>
</dbReference>